<organism evidence="1">
    <name type="scientific">marine metagenome</name>
    <dbReference type="NCBI Taxonomy" id="408172"/>
    <lineage>
        <taxon>unclassified sequences</taxon>
        <taxon>metagenomes</taxon>
        <taxon>ecological metagenomes</taxon>
    </lineage>
</organism>
<dbReference type="SUPFAM" id="SSF54285">
    <property type="entry name" value="MoaD/ThiS"/>
    <property type="match status" value="1"/>
</dbReference>
<dbReference type="Pfam" id="PF02597">
    <property type="entry name" value="ThiS"/>
    <property type="match status" value="1"/>
</dbReference>
<evidence type="ECO:0000313" key="1">
    <source>
        <dbReference type="EMBL" id="SVA15741.1"/>
    </source>
</evidence>
<protein>
    <recommendedName>
        <fullName evidence="2">MoaD/ThiS family protein</fullName>
    </recommendedName>
</protein>
<dbReference type="InterPro" id="IPR003749">
    <property type="entry name" value="ThiS/MoaD-like"/>
</dbReference>
<accession>A0A381TJP4</accession>
<dbReference type="InterPro" id="IPR012675">
    <property type="entry name" value="Beta-grasp_dom_sf"/>
</dbReference>
<proteinExistence type="predicted"/>
<evidence type="ECO:0008006" key="2">
    <source>
        <dbReference type="Google" id="ProtNLM"/>
    </source>
</evidence>
<dbReference type="InterPro" id="IPR016155">
    <property type="entry name" value="Mopterin_synth/thiamin_S_b"/>
</dbReference>
<gene>
    <name evidence="1" type="ORF">METZ01_LOCUS68595</name>
</gene>
<dbReference type="EMBL" id="UINC01004630">
    <property type="protein sequence ID" value="SVA15741.1"/>
    <property type="molecule type" value="Genomic_DNA"/>
</dbReference>
<reference evidence="1" key="1">
    <citation type="submission" date="2018-05" db="EMBL/GenBank/DDBJ databases">
        <authorList>
            <person name="Lanie J.A."/>
            <person name="Ng W.-L."/>
            <person name="Kazmierczak K.M."/>
            <person name="Andrzejewski T.M."/>
            <person name="Davidsen T.M."/>
            <person name="Wayne K.J."/>
            <person name="Tettelin H."/>
            <person name="Glass J.I."/>
            <person name="Rusch D."/>
            <person name="Podicherti R."/>
            <person name="Tsui H.-C.T."/>
            <person name="Winkler M.E."/>
        </authorList>
    </citation>
    <scope>NUCLEOTIDE SEQUENCE</scope>
</reference>
<dbReference type="AlphaFoldDB" id="A0A381TJP4"/>
<sequence>MAHWLTVAVNGEQEKEMEDQLSDGDEVLFFTGVSGG</sequence>
<dbReference type="Gene3D" id="3.10.20.30">
    <property type="match status" value="1"/>
</dbReference>
<name>A0A381TJP4_9ZZZZ</name>